<protein>
    <submittedName>
        <fullName evidence="1">DUF1800 domain-containing protein</fullName>
    </submittedName>
</protein>
<evidence type="ECO:0000313" key="1">
    <source>
        <dbReference type="EMBL" id="XBH01723.1"/>
    </source>
</evidence>
<dbReference type="EMBL" id="CP155447">
    <property type="protein sequence ID" value="XBH01723.1"/>
    <property type="molecule type" value="Genomic_DNA"/>
</dbReference>
<dbReference type="AlphaFoldDB" id="A0AAU7C9B0"/>
<dbReference type="Pfam" id="PF08811">
    <property type="entry name" value="DUF1800"/>
    <property type="match status" value="1"/>
</dbReference>
<dbReference type="RefSeq" id="WP_406694468.1">
    <property type="nucleotide sequence ID" value="NZ_CP155447.1"/>
</dbReference>
<reference evidence="1" key="1">
    <citation type="submission" date="2024-05" db="EMBL/GenBank/DDBJ databases">
        <title>Planctomycetes of the genus Singulisphaera possess chitinolytic capabilities.</title>
        <authorList>
            <person name="Ivanova A."/>
        </authorList>
    </citation>
    <scope>NUCLEOTIDE SEQUENCE</scope>
    <source>
        <strain evidence="1">Ch08T</strain>
    </source>
</reference>
<sequence length="467" mass="51084">MFTESNELATPERGSAWTRYIPDANTPWNLTRVVHLHRRAGFAASWNELQRDLKDGPEASIDRVLAGKARSGEIPEGFETTSTLLADAAAASNDPARLKAWWVFRMLFSPDPLGERLTLLWHNHFATSNLKVDNLEAMRRQNETFRRLARAPFGELLTAAVQDPALLTWLDAPANRKGHPNENLARELMELFTLGIGHFGEPDVQEAARALTGWTVNEGQFRAVATRHDEGEKTILGRAGRWSGDDLIGQLREHPATAERLARRLCSLFFGERAITDDAIAQLAASLRQHNLEIGGAVALIVRSNLFFAAANLRSRIVGPVEFVVGPIRAFELLEPPPSTLVLADWSARLGQDLFYPPNVGGWPGGRSWLTTRSLIGRANFAAALAEGRGIGRPEPVNALALAERDGRGRGPDELIAHVAERLLGAEPSAKWHDQIAASLGPRSAWGPEQAGRAVALILSCPEAQLA</sequence>
<accession>A0AAU7C9B0</accession>
<dbReference type="InterPro" id="IPR014917">
    <property type="entry name" value="DUF1800"/>
</dbReference>
<organism evidence="1">
    <name type="scientific">Singulisphaera sp. Ch08</name>
    <dbReference type="NCBI Taxonomy" id="3120278"/>
    <lineage>
        <taxon>Bacteria</taxon>
        <taxon>Pseudomonadati</taxon>
        <taxon>Planctomycetota</taxon>
        <taxon>Planctomycetia</taxon>
        <taxon>Isosphaerales</taxon>
        <taxon>Isosphaeraceae</taxon>
        <taxon>Singulisphaera</taxon>
    </lineage>
</organism>
<gene>
    <name evidence="1" type="ORF">V5E97_25675</name>
</gene>
<proteinExistence type="predicted"/>
<name>A0AAU7C9B0_9BACT</name>